<dbReference type="Gene3D" id="3.40.30.10">
    <property type="entry name" value="Glutaredoxin"/>
    <property type="match status" value="1"/>
</dbReference>
<organism evidence="4 5">
    <name type="scientific">Nocardioides humi</name>
    <dbReference type="NCBI Taxonomy" id="449461"/>
    <lineage>
        <taxon>Bacteria</taxon>
        <taxon>Bacillati</taxon>
        <taxon>Actinomycetota</taxon>
        <taxon>Actinomycetes</taxon>
        <taxon>Propionibacteriales</taxon>
        <taxon>Nocardioidaceae</taxon>
        <taxon>Nocardioides</taxon>
    </lineage>
</organism>
<dbReference type="PROSITE" id="PS51352">
    <property type="entry name" value="THIOREDOXIN_2"/>
    <property type="match status" value="1"/>
</dbReference>
<evidence type="ECO:0000256" key="2">
    <source>
        <dbReference type="SAM" id="Phobius"/>
    </source>
</evidence>
<proteinExistence type="predicted"/>
<keyword evidence="5" id="KW-1185">Reference proteome</keyword>
<reference evidence="4 5" key="1">
    <citation type="journal article" date="2019" name="Int. J. Syst. Evol. Microbiol.">
        <title>The Global Catalogue of Microorganisms (GCM) 10K type strain sequencing project: providing services to taxonomists for standard genome sequencing and annotation.</title>
        <authorList>
            <consortium name="The Broad Institute Genomics Platform"/>
            <consortium name="The Broad Institute Genome Sequencing Center for Infectious Disease"/>
            <person name="Wu L."/>
            <person name="Ma J."/>
        </authorList>
    </citation>
    <scope>NUCLEOTIDE SEQUENCE [LARGE SCALE GENOMIC DNA]</scope>
    <source>
        <strain evidence="4 5">JCM 14942</strain>
    </source>
</reference>
<dbReference type="InterPro" id="IPR013766">
    <property type="entry name" value="Thioredoxin_domain"/>
</dbReference>
<sequence length="207" mass="22497">MSHKAAEQSRNDRRLRAEQAARASGRRRRLRIVIGTASALALVAVITAMMLTSRPESSDEVRTAPDFTLTDTGGAEHTLAQHRGENVLLYFSEGAGCQSCIVQMGEIEKQADALAQEDVTVLPIVMNTREQITADMAANGVTTPFLLDDGTVAEAYGTLGKGMHAGLPGHSFVLIDKQGRQRWYGEYPSMWLAPEDLLDQVRSKLGA</sequence>
<feature type="transmembrane region" description="Helical" evidence="2">
    <location>
        <begin position="32"/>
        <end position="51"/>
    </location>
</feature>
<feature type="region of interest" description="Disordered" evidence="1">
    <location>
        <begin position="1"/>
        <end position="22"/>
    </location>
</feature>
<dbReference type="Proteomes" id="UP001500842">
    <property type="component" value="Unassembled WGS sequence"/>
</dbReference>
<keyword evidence="2" id="KW-0812">Transmembrane</keyword>
<dbReference type="InterPro" id="IPR000866">
    <property type="entry name" value="AhpC/TSA"/>
</dbReference>
<feature type="compositionally biased region" description="Basic and acidic residues" evidence="1">
    <location>
        <begin position="1"/>
        <end position="19"/>
    </location>
</feature>
<dbReference type="SUPFAM" id="SSF52833">
    <property type="entry name" value="Thioredoxin-like"/>
    <property type="match status" value="1"/>
</dbReference>
<feature type="domain" description="Thioredoxin" evidence="3">
    <location>
        <begin position="58"/>
        <end position="206"/>
    </location>
</feature>
<dbReference type="Pfam" id="PF00578">
    <property type="entry name" value="AhpC-TSA"/>
    <property type="match status" value="1"/>
</dbReference>
<evidence type="ECO:0000313" key="4">
    <source>
        <dbReference type="EMBL" id="GAA1548663.1"/>
    </source>
</evidence>
<dbReference type="PANTHER" id="PTHR42852">
    <property type="entry name" value="THIOL:DISULFIDE INTERCHANGE PROTEIN DSBE"/>
    <property type="match status" value="1"/>
</dbReference>
<dbReference type="InterPro" id="IPR050553">
    <property type="entry name" value="Thioredoxin_ResA/DsbE_sf"/>
</dbReference>
<protein>
    <recommendedName>
        <fullName evidence="3">Thioredoxin domain-containing protein</fullName>
    </recommendedName>
</protein>
<evidence type="ECO:0000313" key="5">
    <source>
        <dbReference type="Proteomes" id="UP001500842"/>
    </source>
</evidence>
<evidence type="ECO:0000259" key="3">
    <source>
        <dbReference type="PROSITE" id="PS51352"/>
    </source>
</evidence>
<gene>
    <name evidence="4" type="ORF">GCM10009788_58210</name>
</gene>
<keyword evidence="2" id="KW-0472">Membrane</keyword>
<dbReference type="InterPro" id="IPR036249">
    <property type="entry name" value="Thioredoxin-like_sf"/>
</dbReference>
<keyword evidence="2" id="KW-1133">Transmembrane helix</keyword>
<evidence type="ECO:0000256" key="1">
    <source>
        <dbReference type="SAM" id="MobiDB-lite"/>
    </source>
</evidence>
<accession>A0ABN2BW70</accession>
<dbReference type="EMBL" id="BAAAOR010000051">
    <property type="protein sequence ID" value="GAA1548663.1"/>
    <property type="molecule type" value="Genomic_DNA"/>
</dbReference>
<dbReference type="CDD" id="cd02966">
    <property type="entry name" value="TlpA_like_family"/>
    <property type="match status" value="1"/>
</dbReference>
<dbReference type="RefSeq" id="WP_141003277.1">
    <property type="nucleotide sequence ID" value="NZ_BAAAOR010000051.1"/>
</dbReference>
<dbReference type="PANTHER" id="PTHR42852:SF13">
    <property type="entry name" value="PROTEIN DIPZ"/>
    <property type="match status" value="1"/>
</dbReference>
<comment type="caution">
    <text evidence="4">The sequence shown here is derived from an EMBL/GenBank/DDBJ whole genome shotgun (WGS) entry which is preliminary data.</text>
</comment>
<name>A0ABN2BW70_9ACTN</name>